<dbReference type="SUPFAM" id="SSF52922">
    <property type="entry name" value="TK C-terminal domain-like"/>
    <property type="match status" value="1"/>
</dbReference>
<evidence type="ECO:0000313" key="6">
    <source>
        <dbReference type="EMBL" id="KAA8885586.1"/>
    </source>
</evidence>
<dbReference type="Gene3D" id="3.40.50.970">
    <property type="match status" value="1"/>
</dbReference>
<proteinExistence type="inferred from homology"/>
<dbReference type="Gene3D" id="3.40.50.920">
    <property type="match status" value="1"/>
</dbReference>
<dbReference type="Proteomes" id="UP000323876">
    <property type="component" value="Unassembled WGS sequence"/>
</dbReference>
<reference evidence="6 7" key="1">
    <citation type="submission" date="2019-09" db="EMBL/GenBank/DDBJ databases">
        <authorList>
            <person name="Wang X."/>
        </authorList>
    </citation>
    <scope>NUCLEOTIDE SEQUENCE [LARGE SCALE GENOMIC DNA]</scope>
    <source>
        <strain evidence="6 7">CICC 11023</strain>
    </source>
</reference>
<dbReference type="GO" id="GO:0000287">
    <property type="term" value="F:magnesium ion binding"/>
    <property type="evidence" value="ECO:0007669"/>
    <property type="project" value="UniProtKB-ARBA"/>
</dbReference>
<dbReference type="SMART" id="SM00861">
    <property type="entry name" value="Transket_pyr"/>
    <property type="match status" value="1"/>
</dbReference>
<keyword evidence="7" id="KW-1185">Reference proteome</keyword>
<protein>
    <recommendedName>
        <fullName evidence="5">Transketolase-like pyrimidine-binding domain-containing protein</fullName>
    </recommendedName>
</protein>
<dbReference type="EMBL" id="VXLC01000015">
    <property type="protein sequence ID" value="KAA8885586.1"/>
    <property type="molecule type" value="Genomic_DNA"/>
</dbReference>
<dbReference type="RefSeq" id="WP_150405144.1">
    <property type="nucleotide sequence ID" value="NZ_VXLC01000015.1"/>
</dbReference>
<dbReference type="OrthoDB" id="9759664at2"/>
<dbReference type="Pfam" id="PF02780">
    <property type="entry name" value="Transketolase_C"/>
    <property type="match status" value="1"/>
</dbReference>
<evidence type="ECO:0000256" key="1">
    <source>
        <dbReference type="ARBA" id="ARBA00001964"/>
    </source>
</evidence>
<dbReference type="AlphaFoldDB" id="A0A5N0E9F2"/>
<dbReference type="CDD" id="cd07033">
    <property type="entry name" value="TPP_PYR_DXS_TK_like"/>
    <property type="match status" value="1"/>
</dbReference>
<organism evidence="6 7">
    <name type="scientific">Nocardia colli</name>
    <dbReference type="NCBI Taxonomy" id="2545717"/>
    <lineage>
        <taxon>Bacteria</taxon>
        <taxon>Bacillati</taxon>
        <taxon>Actinomycetota</taxon>
        <taxon>Actinomycetes</taxon>
        <taxon>Mycobacteriales</taxon>
        <taxon>Nocardiaceae</taxon>
        <taxon>Nocardia</taxon>
    </lineage>
</organism>
<sequence length="378" mass="39750">MTGTPIIPDVDSPQVADVATASDPRPVADQPTVPDPAAVQHVPELGPDPRAAYREALLELAAGDPRVICLDSDTGGLENTFGEQFPDRYINVGIAEANLMTVAAGLARRGFIPYVHTMATFATMRAGEFLKLDIVGNRLPVRVIATHGGVSAAHFGTSHFALEDLAVTRALFDLAIVVPGDARQIGSATRQLHDLPGPAYLRLGRSATPIPPGPTPDLVFGKARVLRAGADVTIVAAGPLPLLFALEAADEMAVEGIGAQVVDLHTLHPLDRDGLLTACRGRAGVVTVEEHRPQGGLGDAVAEVVSAELAVPLRRLAVRGRPGARVHDQRTVLQAHGVSTEAVLAAARELLARRPDDRTHEPNDRPIQQPAPHSAAAL</sequence>
<accession>A0A5N0E9F2</accession>
<evidence type="ECO:0000256" key="4">
    <source>
        <dbReference type="SAM" id="MobiDB-lite"/>
    </source>
</evidence>
<evidence type="ECO:0000256" key="2">
    <source>
        <dbReference type="ARBA" id="ARBA00007131"/>
    </source>
</evidence>
<dbReference type="InterPro" id="IPR029061">
    <property type="entry name" value="THDP-binding"/>
</dbReference>
<dbReference type="InterPro" id="IPR051157">
    <property type="entry name" value="PDH/Transketolase"/>
</dbReference>
<comment type="cofactor">
    <cofactor evidence="1">
        <name>thiamine diphosphate</name>
        <dbReference type="ChEBI" id="CHEBI:58937"/>
    </cofactor>
</comment>
<name>A0A5N0E9F2_9NOCA</name>
<dbReference type="SUPFAM" id="SSF52518">
    <property type="entry name" value="Thiamin diphosphate-binding fold (THDP-binding)"/>
    <property type="match status" value="1"/>
</dbReference>
<feature type="region of interest" description="Disordered" evidence="4">
    <location>
        <begin position="354"/>
        <end position="378"/>
    </location>
</feature>
<keyword evidence="3" id="KW-0786">Thiamine pyrophosphate</keyword>
<dbReference type="InterPro" id="IPR005475">
    <property type="entry name" value="Transketolase-like_Pyr-bd"/>
</dbReference>
<feature type="region of interest" description="Disordered" evidence="4">
    <location>
        <begin position="21"/>
        <end position="45"/>
    </location>
</feature>
<evidence type="ECO:0000259" key="5">
    <source>
        <dbReference type="SMART" id="SM00861"/>
    </source>
</evidence>
<evidence type="ECO:0000256" key="3">
    <source>
        <dbReference type="ARBA" id="ARBA00023052"/>
    </source>
</evidence>
<feature type="compositionally biased region" description="Basic and acidic residues" evidence="4">
    <location>
        <begin position="354"/>
        <end position="364"/>
    </location>
</feature>
<dbReference type="PANTHER" id="PTHR43825">
    <property type="entry name" value="PYRUVATE DEHYDROGENASE E1 COMPONENT"/>
    <property type="match status" value="1"/>
</dbReference>
<comment type="caution">
    <text evidence="6">The sequence shown here is derived from an EMBL/GenBank/DDBJ whole genome shotgun (WGS) entry which is preliminary data.</text>
</comment>
<feature type="domain" description="Transketolase-like pyrimidine-binding" evidence="5">
    <location>
        <begin position="47"/>
        <end position="210"/>
    </location>
</feature>
<dbReference type="PANTHER" id="PTHR43825:SF5">
    <property type="entry name" value="HYPOTHETICAL TRANSKETOLASE FAMILY PROTEIN"/>
    <property type="match status" value="1"/>
</dbReference>
<dbReference type="InterPro" id="IPR033248">
    <property type="entry name" value="Transketolase_C"/>
</dbReference>
<gene>
    <name evidence="6" type="ORF">F3087_28555</name>
</gene>
<dbReference type="Pfam" id="PF02779">
    <property type="entry name" value="Transket_pyr"/>
    <property type="match status" value="1"/>
</dbReference>
<evidence type="ECO:0000313" key="7">
    <source>
        <dbReference type="Proteomes" id="UP000323876"/>
    </source>
</evidence>
<comment type="similarity">
    <text evidence="2">Belongs to the transketolase family.</text>
</comment>
<dbReference type="FunFam" id="3.40.50.970:FF:000129">
    <property type="entry name" value="Transketolase"/>
    <property type="match status" value="1"/>
</dbReference>
<dbReference type="InterPro" id="IPR009014">
    <property type="entry name" value="Transketo_C/PFOR_II"/>
</dbReference>